<feature type="region of interest" description="Disordered" evidence="1">
    <location>
        <begin position="598"/>
        <end position="622"/>
    </location>
</feature>
<proteinExistence type="predicted"/>
<organism evidence="2 3">
    <name type="scientific">Panagrolaimus superbus</name>
    <dbReference type="NCBI Taxonomy" id="310955"/>
    <lineage>
        <taxon>Eukaryota</taxon>
        <taxon>Metazoa</taxon>
        <taxon>Ecdysozoa</taxon>
        <taxon>Nematoda</taxon>
        <taxon>Chromadorea</taxon>
        <taxon>Rhabditida</taxon>
        <taxon>Tylenchina</taxon>
        <taxon>Panagrolaimomorpha</taxon>
        <taxon>Panagrolaimoidea</taxon>
        <taxon>Panagrolaimidae</taxon>
        <taxon>Panagrolaimus</taxon>
    </lineage>
</organism>
<reference evidence="3" key="1">
    <citation type="submission" date="2022-11" db="UniProtKB">
        <authorList>
            <consortium name="WormBaseParasite"/>
        </authorList>
    </citation>
    <scope>IDENTIFICATION</scope>
</reference>
<dbReference type="AlphaFoldDB" id="A0A914XW85"/>
<protein>
    <submittedName>
        <fullName evidence="3">Uncharacterized protein</fullName>
    </submittedName>
</protein>
<feature type="compositionally biased region" description="Basic and acidic residues" evidence="1">
    <location>
        <begin position="916"/>
        <end position="944"/>
    </location>
</feature>
<dbReference type="WBParaSite" id="PSU_v2.g1220.t1">
    <property type="protein sequence ID" value="PSU_v2.g1220.t1"/>
    <property type="gene ID" value="PSU_v2.g1220"/>
</dbReference>
<name>A0A914XW85_9BILA</name>
<evidence type="ECO:0000313" key="2">
    <source>
        <dbReference type="Proteomes" id="UP000887577"/>
    </source>
</evidence>
<keyword evidence="2" id="KW-1185">Reference proteome</keyword>
<dbReference type="Proteomes" id="UP000887577">
    <property type="component" value="Unplaced"/>
</dbReference>
<accession>A0A914XW85</accession>
<feature type="region of interest" description="Disordered" evidence="1">
    <location>
        <begin position="916"/>
        <end position="968"/>
    </location>
</feature>
<evidence type="ECO:0000256" key="1">
    <source>
        <dbReference type="SAM" id="MobiDB-lite"/>
    </source>
</evidence>
<feature type="region of interest" description="Disordered" evidence="1">
    <location>
        <begin position="789"/>
        <end position="834"/>
    </location>
</feature>
<evidence type="ECO:0000313" key="3">
    <source>
        <dbReference type="WBParaSite" id="PSU_v2.g1220.t1"/>
    </source>
</evidence>
<feature type="compositionally biased region" description="Low complexity" evidence="1">
    <location>
        <begin position="600"/>
        <end position="619"/>
    </location>
</feature>
<sequence length="1190" mass="135634">MEVQPTAVNGNHVPSDKPFRIVSSELYYFGYDDNANIRSRLIVKEKDGKHVREYDIEDGANYYCVGCFKKSGTKKFAYIDDNQFLLAPTQHVCDVILLEESEFDQEMKKTMFLQSQNQPRSSMSLYTSSAVGNNSFANTSASSSKTATPVNIIKQSQPPPEIIFDGTRQVNKFSAALLDMSTCSSPEYIPETSPSTSSPSTPINYQPLMPNAITSALPSSPLIQSQSMSCDTTLEPTNQTPTPLNDVETYNTTETPFEILQVQKSDKERKCAETPDSVYGHYLFNGFAANQKAIKSDQTEMKDAATTPQQGSTNLNDTLTVDVSFASQCDDDHVPIPPEDYQYGYSLRTGSANKRVIVFEPDDRTKVRQYAGNGSYFWFCIDCFRIKKKKYKAFFEGETFMAAKHHFSVVISEKIQSITELGQESDTESNGPSRASKRIRIVKEREDATPEIYEEEKTSRVLPDYTFFNSLEKRPVKPEDYQYGVGFKNQTDGRIIVFEENNRNYVREYSYDHKNTWYCRYCLRGNKKLYAFLKDSIFYVPPSHNCQPKLYTAVMREQQEIRARYTVANPNQNLLSPGNCLSNVAPVKPFIAGTVSAEHSPSSSARSSRQRSNNSQSSNVPIKSSAINSLPIASVEVSAKPITEQELRQQRQRIQSKSSSSKYVISEIPKSTFIPVFSNNSQPTSAQSTSAKYREVDSYDFHYGFNEHGDLRKRLIVYEIDRRFVREYNSTETDRWKCINCKYGVARKDDEKFVVTVKHECAPIVAIKSRELQAKYKAIAEMKVKTGNGRVTSSTTNTSHSVERPEAASRSSNDDNVNFNLRDKRRPSSTSNNAITSSLREVNLNDWKYGFDTAGEIEKRVIVFEPNTNHVYVREYRNDGTDTRCLGCAKKGRVQAKWVENRLFVPYPDAHSCKPRLYEEVQNRQKNNESKLGKKRERSQDRSLRSKRTRIAAEDTDTSNSPTTGEYDEGYNVVETSEILKPKKSAITEKVQETIAPSSIATMKVKKYAPSNDSTIVNYYNPSAFFLSECCKKLCIKYTSTAYQFWSNNECEQVSSLSRPYKTFPTSEEMYHGFSCFSLYLTGNESNSSLIREMTNRYIYNNFKSLGKCMGHDFSEFNHETPIIRETLFSFSLTEIHLECLSRWFDCRIGIFNNGKWTRYGNWDDEDCDVLTFLMQIKDGKYDPILSLTV</sequence>
<feature type="compositionally biased region" description="Polar residues" evidence="1">
    <location>
        <begin position="809"/>
        <end position="819"/>
    </location>
</feature>